<accession>A0A0C3D4G5</accession>
<dbReference type="InParanoid" id="A0A0C3D4G5"/>
<sequence>QNKIRSARHAIYQCGKAIKSVTVEQILKEHSLVPTLNTFAKQLSPFGFDIFSSLVVDLMHKFELGILKSILKHLIRILYALDPGLIIVLNERFSRTPPFGTDGIHHFPPNVAEMRQNITQHFEDMLQVGGTLFLVFAYSRSYNSDLPVFNPSI</sequence>
<protein>
    <submittedName>
        <fullName evidence="1">Uncharacterized protein</fullName>
    </submittedName>
</protein>
<proteinExistence type="predicted"/>
<dbReference type="AlphaFoldDB" id="A0A0C3D4G5"/>
<evidence type="ECO:0000313" key="1">
    <source>
        <dbReference type="EMBL" id="KIM51309.1"/>
    </source>
</evidence>
<name>A0A0C3D4G5_9AGAM</name>
<dbReference type="OrthoDB" id="3269417at2759"/>
<dbReference type="STRING" id="1036808.A0A0C3D4G5"/>
<keyword evidence="2" id="KW-1185">Reference proteome</keyword>
<reference evidence="1 2" key="1">
    <citation type="submission" date="2014-04" db="EMBL/GenBank/DDBJ databases">
        <authorList>
            <consortium name="DOE Joint Genome Institute"/>
            <person name="Kuo A."/>
            <person name="Kohler A."/>
            <person name="Nagy L.G."/>
            <person name="Floudas D."/>
            <person name="Copeland A."/>
            <person name="Barry K.W."/>
            <person name="Cichocki N."/>
            <person name="Veneault-Fourrey C."/>
            <person name="LaButti K."/>
            <person name="Lindquist E.A."/>
            <person name="Lipzen A."/>
            <person name="Lundell T."/>
            <person name="Morin E."/>
            <person name="Murat C."/>
            <person name="Sun H."/>
            <person name="Tunlid A."/>
            <person name="Henrissat B."/>
            <person name="Grigoriev I.V."/>
            <person name="Hibbett D.S."/>
            <person name="Martin F."/>
            <person name="Nordberg H.P."/>
            <person name="Cantor M.N."/>
            <person name="Hua S.X."/>
        </authorList>
    </citation>
    <scope>NUCLEOTIDE SEQUENCE [LARGE SCALE GENOMIC DNA]</scope>
    <source>
        <strain evidence="1 2">Foug A</strain>
    </source>
</reference>
<evidence type="ECO:0000313" key="2">
    <source>
        <dbReference type="Proteomes" id="UP000053989"/>
    </source>
</evidence>
<dbReference type="HOGENOM" id="CLU_116861_0_0_1"/>
<organism evidence="1 2">
    <name type="scientific">Scleroderma citrinum Foug A</name>
    <dbReference type="NCBI Taxonomy" id="1036808"/>
    <lineage>
        <taxon>Eukaryota</taxon>
        <taxon>Fungi</taxon>
        <taxon>Dikarya</taxon>
        <taxon>Basidiomycota</taxon>
        <taxon>Agaricomycotina</taxon>
        <taxon>Agaricomycetes</taxon>
        <taxon>Agaricomycetidae</taxon>
        <taxon>Boletales</taxon>
        <taxon>Sclerodermatineae</taxon>
        <taxon>Sclerodermataceae</taxon>
        <taxon>Scleroderma</taxon>
    </lineage>
</organism>
<dbReference type="EMBL" id="KN822266">
    <property type="protein sequence ID" value="KIM51309.1"/>
    <property type="molecule type" value="Genomic_DNA"/>
</dbReference>
<reference evidence="2" key="2">
    <citation type="submission" date="2015-01" db="EMBL/GenBank/DDBJ databases">
        <title>Evolutionary Origins and Diversification of the Mycorrhizal Mutualists.</title>
        <authorList>
            <consortium name="DOE Joint Genome Institute"/>
            <consortium name="Mycorrhizal Genomics Consortium"/>
            <person name="Kohler A."/>
            <person name="Kuo A."/>
            <person name="Nagy L.G."/>
            <person name="Floudas D."/>
            <person name="Copeland A."/>
            <person name="Barry K.W."/>
            <person name="Cichocki N."/>
            <person name="Veneault-Fourrey C."/>
            <person name="LaButti K."/>
            <person name="Lindquist E.A."/>
            <person name="Lipzen A."/>
            <person name="Lundell T."/>
            <person name="Morin E."/>
            <person name="Murat C."/>
            <person name="Riley R."/>
            <person name="Ohm R."/>
            <person name="Sun H."/>
            <person name="Tunlid A."/>
            <person name="Henrissat B."/>
            <person name="Grigoriev I.V."/>
            <person name="Hibbett D.S."/>
            <person name="Martin F."/>
        </authorList>
    </citation>
    <scope>NUCLEOTIDE SEQUENCE [LARGE SCALE GENOMIC DNA]</scope>
    <source>
        <strain evidence="2">Foug A</strain>
    </source>
</reference>
<gene>
    <name evidence="1" type="ORF">SCLCIDRAFT_143507</name>
</gene>
<dbReference type="Proteomes" id="UP000053989">
    <property type="component" value="Unassembled WGS sequence"/>
</dbReference>
<feature type="non-terminal residue" evidence="1">
    <location>
        <position position="1"/>
    </location>
</feature>